<dbReference type="PANTHER" id="PTHR32251:SF15">
    <property type="entry name" value="3-OXO-5-ALPHA-STEROID 4-DEHYDROGENASE (DUF1295)"/>
    <property type="match status" value="1"/>
</dbReference>
<dbReference type="EMBL" id="JAFJYH010000054">
    <property type="protein sequence ID" value="KAG4422138.1"/>
    <property type="molecule type" value="Genomic_DNA"/>
</dbReference>
<sequence>MASKDTKAALDPMDFFPFRGQYGGSSMGTIFFVAVRLIVPLISYSLLAPHTHAFSAFRRFPWMLPSISAPIGTLDIPFVPTALLVFLHKTLGLQPYPAIVFLGATLPTFSFIAYTALWRRERFPMTGQGGSLQVTTQVNLVDIMHSILFAYLASKNPTWTPALFRWMPIPFVLGLILHVWSDHSKYIFRKDARNKGKVYTGGPWGVVRHPNFLGFTVWRTAFAIAAGGWAFGGSMFLGFIYLFYFTSIPVLEGYMKGKYGKQWELVTEKVRWMFLPGIW</sequence>
<dbReference type="Pfam" id="PF06966">
    <property type="entry name" value="DUF1295"/>
    <property type="match status" value="1"/>
</dbReference>
<dbReference type="PANTHER" id="PTHR32251">
    <property type="entry name" value="3-OXO-5-ALPHA-STEROID 4-DEHYDROGENASE"/>
    <property type="match status" value="1"/>
</dbReference>
<gene>
    <name evidence="2" type="ORF">IFR04_004765</name>
</gene>
<dbReference type="AlphaFoldDB" id="A0A8H8BSJ3"/>
<feature type="transmembrane region" description="Helical" evidence="1">
    <location>
        <begin position="67"/>
        <end position="87"/>
    </location>
</feature>
<dbReference type="Proteomes" id="UP000664132">
    <property type="component" value="Unassembled WGS sequence"/>
</dbReference>
<dbReference type="GO" id="GO:0016020">
    <property type="term" value="C:membrane"/>
    <property type="evidence" value="ECO:0007669"/>
    <property type="project" value="TreeGrafter"/>
</dbReference>
<evidence type="ECO:0000256" key="1">
    <source>
        <dbReference type="SAM" id="Phobius"/>
    </source>
</evidence>
<protein>
    <recommendedName>
        <fullName evidence="4">Steroid 5-alpha reductase C-terminal domain-containing protein</fullName>
    </recommendedName>
</protein>
<feature type="transmembrane region" description="Helical" evidence="1">
    <location>
        <begin position="99"/>
        <end position="118"/>
    </location>
</feature>
<comment type="caution">
    <text evidence="2">The sequence shown here is derived from an EMBL/GenBank/DDBJ whole genome shotgun (WGS) entry which is preliminary data.</text>
</comment>
<reference evidence="2" key="1">
    <citation type="submission" date="2021-02" db="EMBL/GenBank/DDBJ databases">
        <title>Genome sequence Cadophora malorum strain M34.</title>
        <authorList>
            <person name="Stefanovic E."/>
            <person name="Vu D."/>
            <person name="Scully C."/>
            <person name="Dijksterhuis J."/>
            <person name="Roader J."/>
            <person name="Houbraken J."/>
        </authorList>
    </citation>
    <scope>NUCLEOTIDE SEQUENCE</scope>
    <source>
        <strain evidence="2">M34</strain>
    </source>
</reference>
<dbReference type="PROSITE" id="PS50244">
    <property type="entry name" value="S5A_REDUCTASE"/>
    <property type="match status" value="1"/>
</dbReference>
<dbReference type="Gene3D" id="1.20.120.1630">
    <property type="match status" value="1"/>
</dbReference>
<keyword evidence="1" id="KW-0472">Membrane</keyword>
<keyword evidence="1" id="KW-1133">Transmembrane helix</keyword>
<evidence type="ECO:0000313" key="3">
    <source>
        <dbReference type="Proteomes" id="UP000664132"/>
    </source>
</evidence>
<accession>A0A8H8BSJ3</accession>
<evidence type="ECO:0008006" key="4">
    <source>
        <dbReference type="Google" id="ProtNLM"/>
    </source>
</evidence>
<name>A0A8H8BSJ3_9HELO</name>
<feature type="transmembrane region" description="Helical" evidence="1">
    <location>
        <begin position="27"/>
        <end position="47"/>
    </location>
</feature>
<feature type="transmembrane region" description="Helical" evidence="1">
    <location>
        <begin position="163"/>
        <end position="180"/>
    </location>
</feature>
<proteinExistence type="predicted"/>
<organism evidence="2 3">
    <name type="scientific">Cadophora malorum</name>
    <dbReference type="NCBI Taxonomy" id="108018"/>
    <lineage>
        <taxon>Eukaryota</taxon>
        <taxon>Fungi</taxon>
        <taxon>Dikarya</taxon>
        <taxon>Ascomycota</taxon>
        <taxon>Pezizomycotina</taxon>
        <taxon>Leotiomycetes</taxon>
        <taxon>Helotiales</taxon>
        <taxon>Ploettnerulaceae</taxon>
        <taxon>Cadophora</taxon>
    </lineage>
</organism>
<dbReference type="InterPro" id="IPR010721">
    <property type="entry name" value="UstE-like"/>
</dbReference>
<keyword evidence="1" id="KW-0812">Transmembrane</keyword>
<feature type="transmembrane region" description="Helical" evidence="1">
    <location>
        <begin position="221"/>
        <end position="244"/>
    </location>
</feature>
<dbReference type="OrthoDB" id="67965at2759"/>
<keyword evidence="3" id="KW-1185">Reference proteome</keyword>
<evidence type="ECO:0000313" key="2">
    <source>
        <dbReference type="EMBL" id="KAG4422138.1"/>
    </source>
</evidence>